<comment type="caution">
    <text evidence="1">The sequence shown here is derived from an EMBL/GenBank/DDBJ whole genome shotgun (WGS) entry which is preliminary data.</text>
</comment>
<dbReference type="Proteomes" id="UP001175271">
    <property type="component" value="Unassembled WGS sequence"/>
</dbReference>
<gene>
    <name evidence="1" type="ORF">QR680_015736</name>
</gene>
<reference evidence="1" key="1">
    <citation type="submission" date="2023-06" db="EMBL/GenBank/DDBJ databases">
        <title>Genomic analysis of the entomopathogenic nematode Steinernema hermaphroditum.</title>
        <authorList>
            <person name="Schwarz E.M."/>
            <person name="Heppert J.K."/>
            <person name="Baniya A."/>
            <person name="Schwartz H.T."/>
            <person name="Tan C.-H."/>
            <person name="Antoshechkin I."/>
            <person name="Sternberg P.W."/>
            <person name="Goodrich-Blair H."/>
            <person name="Dillman A.R."/>
        </authorList>
    </citation>
    <scope>NUCLEOTIDE SEQUENCE</scope>
    <source>
        <strain evidence="1">PS9179</strain>
        <tissue evidence="1">Whole animal</tissue>
    </source>
</reference>
<sequence>MAALVAVYSESKHIPGEVRSLCWLSSSGGSVLIYLTKSRLIRRGVMKIFCSSILRVTPTVSNRPNPSDVSRPDLSAMAHRVARTITALEPPRRTIT</sequence>
<accession>A0AA39H8T2</accession>
<name>A0AA39H8T2_9BILA</name>
<evidence type="ECO:0000313" key="1">
    <source>
        <dbReference type="EMBL" id="KAK0401361.1"/>
    </source>
</evidence>
<keyword evidence="2" id="KW-1185">Reference proteome</keyword>
<dbReference type="EMBL" id="JAUCMV010000004">
    <property type="protein sequence ID" value="KAK0401361.1"/>
    <property type="molecule type" value="Genomic_DNA"/>
</dbReference>
<proteinExistence type="predicted"/>
<evidence type="ECO:0000313" key="2">
    <source>
        <dbReference type="Proteomes" id="UP001175271"/>
    </source>
</evidence>
<dbReference type="AlphaFoldDB" id="A0AA39H8T2"/>
<protein>
    <submittedName>
        <fullName evidence="1">Uncharacterized protein</fullName>
    </submittedName>
</protein>
<organism evidence="1 2">
    <name type="scientific">Steinernema hermaphroditum</name>
    <dbReference type="NCBI Taxonomy" id="289476"/>
    <lineage>
        <taxon>Eukaryota</taxon>
        <taxon>Metazoa</taxon>
        <taxon>Ecdysozoa</taxon>
        <taxon>Nematoda</taxon>
        <taxon>Chromadorea</taxon>
        <taxon>Rhabditida</taxon>
        <taxon>Tylenchina</taxon>
        <taxon>Panagrolaimomorpha</taxon>
        <taxon>Strongyloidoidea</taxon>
        <taxon>Steinernematidae</taxon>
        <taxon>Steinernema</taxon>
    </lineage>
</organism>